<proteinExistence type="predicted"/>
<reference evidence="2" key="1">
    <citation type="journal article" date="2023" name="G3 (Bethesda)">
        <title>Genome assembly and association tests identify interacting loci associated with vigor, precocity, and sex in interspecific pistachio rootstocks.</title>
        <authorList>
            <person name="Palmer W."/>
            <person name="Jacygrad E."/>
            <person name="Sagayaradj S."/>
            <person name="Cavanaugh K."/>
            <person name="Han R."/>
            <person name="Bertier L."/>
            <person name="Beede B."/>
            <person name="Kafkas S."/>
            <person name="Golino D."/>
            <person name="Preece J."/>
            <person name="Michelmore R."/>
        </authorList>
    </citation>
    <scope>NUCLEOTIDE SEQUENCE [LARGE SCALE GENOMIC DNA]</scope>
</reference>
<comment type="caution">
    <text evidence="1">The sequence shown here is derived from an EMBL/GenBank/DDBJ whole genome shotgun (WGS) entry which is preliminary data.</text>
</comment>
<accession>A0ACC0X9R7</accession>
<dbReference type="Proteomes" id="UP001163603">
    <property type="component" value="Chromosome 13"/>
</dbReference>
<gene>
    <name evidence="1" type="ORF">Pint_20174</name>
</gene>
<keyword evidence="2" id="KW-1185">Reference proteome</keyword>
<protein>
    <submittedName>
        <fullName evidence="1">Uncharacterized protein</fullName>
    </submittedName>
</protein>
<evidence type="ECO:0000313" key="1">
    <source>
        <dbReference type="EMBL" id="KAJ0013160.1"/>
    </source>
</evidence>
<dbReference type="EMBL" id="CM047748">
    <property type="protein sequence ID" value="KAJ0013160.1"/>
    <property type="molecule type" value="Genomic_DNA"/>
</dbReference>
<sequence>MLTQIQEFMFLKLTSLRLSLSYPFSYCKLKPKNKISQQKFRECFCGNWRRLSFNGFSNTAICHSFEEFDVQETKKIQGRILKLGFGREQVLCDKVLDIYIQSGDFDGAVKVLDDMPSTNLYAKNGFVDSAKKVFDNLVLKDSVSWVAMISGFSQNGQEQEAIHLFCQMHILGILPTPYALSSALSACTKIELYGKGEIFHALVFKWGFSSETYVCNALVTLYSRSGNFISAEQVFSKMQQRDSVSYNSLISGLAQRGFSDRALELFEKMQLDCLKPDCVTVASLMSACASVGALNKGEQLHSYAIKLGISKDIIVEGSLLDLYVKCSGYNLTESFKIFRQMQIEGLLPNQYTYPSILRTCTSLGALDLGEQIHTQVIKTGYQFNMYHDMFAEALKLFEEMQNRGIQSDDIGFSSAISACAGIQALNQGRQIHAQSYVSGFSDDLSVGNSLVSLYARCGRIEEAYLAFEKIGSKDSISWNGLISGFAQSGYCEEALQHSTPVGSLLPARSSACLTLTYNQAMPIALSALFSSGLKVRLRERSFHAVPRSLDGRIAIVTGASRGIGKAIAIHLHSLGARVVINYASNSTQADLLASELNSSGTSSLPRAIAVKADVSDPDQVKFLFDQAEQVFESKIHILVNCAGVLNPKYPTLANTTVEDWDATFNVNTKGAFLCAKEAANRLTRGGGGRIILISTSVIGSLPPGYAAYAASKATIETMAKILAKEVKGSGITVNCVAPGPVATELFFAGKSEEMINRFADACPLGRLGEPKDVSKIVGFLGSDDGEWINGQIIRANGGYVV</sequence>
<name>A0ACC0X9R7_9ROSI</name>
<evidence type="ECO:0000313" key="2">
    <source>
        <dbReference type="Proteomes" id="UP001163603"/>
    </source>
</evidence>
<organism evidence="1 2">
    <name type="scientific">Pistacia integerrima</name>
    <dbReference type="NCBI Taxonomy" id="434235"/>
    <lineage>
        <taxon>Eukaryota</taxon>
        <taxon>Viridiplantae</taxon>
        <taxon>Streptophyta</taxon>
        <taxon>Embryophyta</taxon>
        <taxon>Tracheophyta</taxon>
        <taxon>Spermatophyta</taxon>
        <taxon>Magnoliopsida</taxon>
        <taxon>eudicotyledons</taxon>
        <taxon>Gunneridae</taxon>
        <taxon>Pentapetalae</taxon>
        <taxon>rosids</taxon>
        <taxon>malvids</taxon>
        <taxon>Sapindales</taxon>
        <taxon>Anacardiaceae</taxon>
        <taxon>Pistacia</taxon>
    </lineage>
</organism>